<evidence type="ECO:0000256" key="3">
    <source>
        <dbReference type="ARBA" id="ARBA00022490"/>
    </source>
</evidence>
<proteinExistence type="inferred from homology"/>
<evidence type="ECO:0000313" key="11">
    <source>
        <dbReference type="Proteomes" id="UP000244959"/>
    </source>
</evidence>
<protein>
    <recommendedName>
        <fullName evidence="2 6">Elongation factor Ts</fullName>
        <shortName evidence="6">EF-Ts</shortName>
    </recommendedName>
</protein>
<dbReference type="InterPro" id="IPR009060">
    <property type="entry name" value="UBA-like_sf"/>
</dbReference>
<dbReference type="Proteomes" id="UP000033769">
    <property type="component" value="Unassembled WGS sequence"/>
</dbReference>
<evidence type="ECO:0000313" key="10">
    <source>
        <dbReference type="Proteomes" id="UP000033769"/>
    </source>
</evidence>
<keyword evidence="4 6" id="KW-0251">Elongation factor</keyword>
<reference evidence="11" key="2">
    <citation type="submission" date="2018-03" db="EMBL/GenBank/DDBJ databases">
        <authorList>
            <person name="Batty M. E."/>
            <person name="Batty M E."/>
        </authorList>
    </citation>
    <scope>NUCLEOTIDE SEQUENCE [LARGE SCALE GENOMIC DNA]</scope>
    <source>
        <strain evidence="11">Gilliam</strain>
    </source>
</reference>
<comment type="similarity">
    <text evidence="1 6">Belongs to the EF-Ts family.</text>
</comment>
<dbReference type="GO" id="GO:0005737">
    <property type="term" value="C:cytoplasm"/>
    <property type="evidence" value="ECO:0007669"/>
    <property type="project" value="UniProtKB-SubCell"/>
</dbReference>
<feature type="region of interest" description="Involved in Mg(2+) ion dislocation from EF-Tu" evidence="6">
    <location>
        <begin position="98"/>
        <end position="101"/>
    </location>
</feature>
<evidence type="ECO:0000256" key="5">
    <source>
        <dbReference type="ARBA" id="ARBA00022917"/>
    </source>
</evidence>
<dbReference type="GO" id="GO:0003746">
    <property type="term" value="F:translation elongation factor activity"/>
    <property type="evidence" value="ECO:0007669"/>
    <property type="project" value="UniProtKB-UniRule"/>
</dbReference>
<dbReference type="Gene3D" id="1.10.286.20">
    <property type="match status" value="1"/>
</dbReference>
<comment type="function">
    <text evidence="6">Associates with the EF-Tu.GDP complex and induces the exchange of GDP to GTP. It remains bound to the aminoacyl-tRNA.EF-Tu.GTP complex up to the GTP hydrolysis stage on the ribosome.</text>
</comment>
<reference evidence="8 10" key="1">
    <citation type="submission" date="2015-02" db="EMBL/GenBank/DDBJ databases">
        <title>Genome Sequencing of Rickettsiales.</title>
        <authorList>
            <person name="Daugherty S.C."/>
            <person name="Su Q."/>
            <person name="Abolude K."/>
            <person name="Beier-Sexton M."/>
            <person name="Carlyon J.A."/>
            <person name="Carter R."/>
            <person name="Day N.P."/>
            <person name="Dumler S.J."/>
            <person name="Dyachenko V."/>
            <person name="Godinez A."/>
            <person name="Kurtti T.J."/>
            <person name="Lichay M."/>
            <person name="Mullins K.E."/>
            <person name="Ott S."/>
            <person name="Pappas-Brown V."/>
            <person name="Paris D.H."/>
            <person name="Patel P."/>
            <person name="Richards A.L."/>
            <person name="Sadzewicz L."/>
            <person name="Sears K."/>
            <person name="Seidman D."/>
            <person name="Sengamalay N."/>
            <person name="Stenos J."/>
            <person name="Tallon L.J."/>
            <person name="Vincent G."/>
            <person name="Fraser C.M."/>
            <person name="Munderloh U."/>
            <person name="Dunning-Hotopp J.C."/>
        </authorList>
    </citation>
    <scope>NUCLEOTIDE SEQUENCE [LARGE SCALE GENOMIC DNA]</scope>
    <source>
        <strain evidence="8 10">Gilliam</strain>
    </source>
</reference>
<dbReference type="Pfam" id="PF00889">
    <property type="entry name" value="EF_TS"/>
    <property type="match status" value="1"/>
</dbReference>
<keyword evidence="11" id="KW-1185">Reference proteome</keyword>
<evidence type="ECO:0000313" key="8">
    <source>
        <dbReference type="EMBL" id="KJV54063.1"/>
    </source>
</evidence>
<dbReference type="EMBL" id="LS398551">
    <property type="protein sequence ID" value="SPR09205.1"/>
    <property type="molecule type" value="Genomic_DNA"/>
</dbReference>
<evidence type="ECO:0000256" key="6">
    <source>
        <dbReference type="HAMAP-Rule" id="MF_00050"/>
    </source>
</evidence>
<dbReference type="InterPro" id="IPR001816">
    <property type="entry name" value="Transl_elong_EFTs/EF1B"/>
</dbReference>
<keyword evidence="3 6" id="KW-0963">Cytoplasm</keyword>
<dbReference type="Proteomes" id="UP000244959">
    <property type="component" value="Chromosome I"/>
</dbReference>
<organism evidence="8 10">
    <name type="scientific">Orientia tsutsugamushi str. Gilliam</name>
    <dbReference type="NCBI Taxonomy" id="1359184"/>
    <lineage>
        <taxon>Bacteria</taxon>
        <taxon>Pseudomonadati</taxon>
        <taxon>Pseudomonadota</taxon>
        <taxon>Alphaproteobacteria</taxon>
        <taxon>Rickettsiales</taxon>
        <taxon>Rickettsiaceae</taxon>
        <taxon>Rickettsieae</taxon>
        <taxon>Orientia</taxon>
    </lineage>
</organism>
<dbReference type="InterPro" id="IPR014039">
    <property type="entry name" value="Transl_elong_EFTs/EF1B_dimer"/>
</dbReference>
<evidence type="ECO:0000259" key="7">
    <source>
        <dbReference type="Pfam" id="PF00889"/>
    </source>
</evidence>
<dbReference type="CDD" id="cd14275">
    <property type="entry name" value="UBA_EF-Ts"/>
    <property type="match status" value="1"/>
</dbReference>
<evidence type="ECO:0000256" key="2">
    <source>
        <dbReference type="ARBA" id="ARBA00016956"/>
    </source>
</evidence>
<dbReference type="PANTHER" id="PTHR11741">
    <property type="entry name" value="ELONGATION FACTOR TS"/>
    <property type="match status" value="1"/>
</dbReference>
<dbReference type="RefSeq" id="WP_012461248.1">
    <property type="nucleotide sequence ID" value="NZ_LS398551.1"/>
</dbReference>
<evidence type="ECO:0000256" key="1">
    <source>
        <dbReference type="ARBA" id="ARBA00005532"/>
    </source>
</evidence>
<dbReference type="PATRIC" id="fig|1359184.3.peg.887"/>
<dbReference type="PANTHER" id="PTHR11741:SF0">
    <property type="entry name" value="ELONGATION FACTOR TS, MITOCHONDRIAL"/>
    <property type="match status" value="1"/>
</dbReference>
<accession>A0A0F3ME78</accession>
<sequence length="309" mass="33490">MKEKELVVNTKTNGSKSEDIVISISLVKKLRDATGAAMTSCKQALQEAKGDIEEAIKVLRKTNLAQMSSKLQRKADEGIVALAVDNNKGAIIEIKFETDFVARNERLQKLATEAVQLALVHDNLTDLKNAKLSSGETLESQISQDIAVIGENIQVSRIRQVKLVGNGIIASYIHNSVAPNLGQIAVLVALEGNVESDKLAKLGKNIAMHIAATNPRFLSSNEVPESVIMQEKEIFTAQARATGKPEKVIEKMIEGRVSKFLEETVLLEQAFVIDGKTKISEVLSNAAKELGSEIKITGFSCLKAGEVVE</sequence>
<comment type="subcellular location">
    <subcellularLocation>
        <location evidence="6">Cytoplasm</location>
    </subcellularLocation>
</comment>
<dbReference type="HAMAP" id="MF_00050">
    <property type="entry name" value="EF_Ts"/>
    <property type="match status" value="1"/>
</dbReference>
<dbReference type="SUPFAM" id="SSF54713">
    <property type="entry name" value="Elongation factor Ts (EF-Ts), dimerisation domain"/>
    <property type="match status" value="1"/>
</dbReference>
<evidence type="ECO:0000256" key="4">
    <source>
        <dbReference type="ARBA" id="ARBA00022768"/>
    </source>
</evidence>
<dbReference type="NCBIfam" id="TIGR00116">
    <property type="entry name" value="tsf"/>
    <property type="match status" value="1"/>
</dbReference>
<feature type="domain" description="Translation elongation factor EFTs/EF1B dimerisation" evidence="7">
    <location>
        <begin position="89"/>
        <end position="306"/>
    </location>
</feature>
<dbReference type="EMBL" id="LANO01000002">
    <property type="protein sequence ID" value="KJV54063.1"/>
    <property type="molecule type" value="Genomic_DNA"/>
</dbReference>
<dbReference type="InterPro" id="IPR036402">
    <property type="entry name" value="EF-Ts_dimer_sf"/>
</dbReference>
<reference evidence="9" key="3">
    <citation type="submission" date="2018-03" db="EMBL/GenBank/DDBJ databases">
        <authorList>
            <person name="Keele B.F."/>
        </authorList>
    </citation>
    <scope>NUCLEOTIDE SEQUENCE [LARGE SCALE GENOMIC DNA]</scope>
    <source>
        <strain evidence="9">Gilliam</strain>
    </source>
</reference>
<name>A0A0F3ME78_ORITS</name>
<dbReference type="SUPFAM" id="SSF46934">
    <property type="entry name" value="UBA-like"/>
    <property type="match status" value="1"/>
</dbReference>
<dbReference type="Gene3D" id="1.10.8.10">
    <property type="entry name" value="DNA helicase RuvA subunit, C-terminal domain"/>
    <property type="match status" value="1"/>
</dbReference>
<keyword evidence="5 6" id="KW-0648">Protein biosynthesis</keyword>
<dbReference type="Gene3D" id="3.30.479.20">
    <property type="entry name" value="Elongation factor Ts, dimerisation domain"/>
    <property type="match status" value="2"/>
</dbReference>
<evidence type="ECO:0000313" key="9">
    <source>
        <dbReference type="EMBL" id="SPR09205.1"/>
    </source>
</evidence>
<dbReference type="FunFam" id="1.10.8.10:FF:000001">
    <property type="entry name" value="Elongation factor Ts"/>
    <property type="match status" value="1"/>
</dbReference>
<dbReference type="AlphaFoldDB" id="A0A0F3ME78"/>
<gene>
    <name evidence="6 8" type="primary">tsf</name>
    <name evidence="9" type="ORF">GILLIAM_01832</name>
    <name evidence="8" type="ORF">OTSGILL_0323</name>
</gene>
<dbReference type="FunFam" id="1.10.286.20:FF:000001">
    <property type="entry name" value="Elongation factor Ts"/>
    <property type="match status" value="1"/>
</dbReference>